<gene>
    <name evidence="16" type="ORF">CYME_CMD156C</name>
</gene>
<feature type="repeat" description="WD" evidence="11">
    <location>
        <begin position="131"/>
        <end position="165"/>
    </location>
</feature>
<dbReference type="InterPro" id="IPR056176">
    <property type="entry name" value="TPR_COPA_B"/>
</dbReference>
<evidence type="ECO:0000256" key="11">
    <source>
        <dbReference type="PROSITE-ProRule" id="PRU00221"/>
    </source>
</evidence>
<evidence type="ECO:0000259" key="14">
    <source>
        <dbReference type="Pfam" id="PF06957"/>
    </source>
</evidence>
<dbReference type="PRINTS" id="PR00320">
    <property type="entry name" value="GPROTEINBRPT"/>
</dbReference>
<dbReference type="FunFam" id="1.25.40.470:FF:000002">
    <property type="entry name" value="Coatomer subunit alpha"/>
    <property type="match status" value="1"/>
</dbReference>
<evidence type="ECO:0000256" key="2">
    <source>
        <dbReference type="ARBA" id="ARBA00004496"/>
    </source>
</evidence>
<feature type="repeat" description="WD" evidence="11">
    <location>
        <begin position="272"/>
        <end position="313"/>
    </location>
</feature>
<dbReference type="Gene3D" id="1.25.40.470">
    <property type="match status" value="1"/>
</dbReference>
<dbReference type="OrthoDB" id="10261470at2759"/>
<dbReference type="GO" id="GO:0006886">
    <property type="term" value="P:intracellular protein transport"/>
    <property type="evidence" value="ECO:0007669"/>
    <property type="project" value="InterPro"/>
</dbReference>
<proteinExistence type="predicted"/>
<evidence type="ECO:0000256" key="7">
    <source>
        <dbReference type="ARBA" id="ARBA00022892"/>
    </source>
</evidence>
<reference evidence="16 17" key="1">
    <citation type="journal article" date="2004" name="Nature">
        <title>Genome sequence of the ultrasmall unicellular red alga Cyanidioschyzon merolae 10D.</title>
        <authorList>
            <person name="Matsuzaki M."/>
            <person name="Misumi O."/>
            <person name="Shin-i T."/>
            <person name="Maruyama S."/>
            <person name="Takahara M."/>
            <person name="Miyagishima S."/>
            <person name="Mori T."/>
            <person name="Nishida K."/>
            <person name="Yagisawa F."/>
            <person name="Nishida K."/>
            <person name="Yoshida Y."/>
            <person name="Nishimura Y."/>
            <person name="Nakao S."/>
            <person name="Kobayashi T."/>
            <person name="Momoyama Y."/>
            <person name="Higashiyama T."/>
            <person name="Minoda A."/>
            <person name="Sano M."/>
            <person name="Nomoto H."/>
            <person name="Oishi K."/>
            <person name="Hayashi H."/>
            <person name="Ohta F."/>
            <person name="Nishizaka S."/>
            <person name="Haga S."/>
            <person name="Miura S."/>
            <person name="Morishita T."/>
            <person name="Kabeya Y."/>
            <person name="Terasawa K."/>
            <person name="Suzuki Y."/>
            <person name="Ishii Y."/>
            <person name="Asakawa S."/>
            <person name="Takano H."/>
            <person name="Ohta N."/>
            <person name="Kuroiwa H."/>
            <person name="Tanaka K."/>
            <person name="Shimizu N."/>
            <person name="Sugano S."/>
            <person name="Sato N."/>
            <person name="Nozaki H."/>
            <person name="Ogasawara N."/>
            <person name="Kohara Y."/>
            <person name="Kuroiwa T."/>
        </authorList>
    </citation>
    <scope>NUCLEOTIDE SEQUENCE [LARGE SCALE GENOMIC DNA]</scope>
    <source>
        <strain evidence="16 17">10D</strain>
    </source>
</reference>
<dbReference type="InterPro" id="IPR001680">
    <property type="entry name" value="WD40_rpt"/>
</dbReference>
<dbReference type="PROSITE" id="PS50082">
    <property type="entry name" value="WD_REPEATS_2"/>
    <property type="match status" value="5"/>
</dbReference>
<dbReference type="GO" id="GO:0030126">
    <property type="term" value="C:COPI vesicle coat"/>
    <property type="evidence" value="ECO:0007669"/>
    <property type="project" value="InterPro"/>
</dbReference>
<dbReference type="HOGENOM" id="CLU_007565_1_0_1"/>
<evidence type="ECO:0000313" key="17">
    <source>
        <dbReference type="Proteomes" id="UP000007014"/>
    </source>
</evidence>
<evidence type="ECO:0000256" key="10">
    <source>
        <dbReference type="ARBA" id="ARBA00023136"/>
    </source>
</evidence>
<comment type="subcellular location">
    <subcellularLocation>
        <location evidence="2">Cytoplasm</location>
    </subcellularLocation>
    <subcellularLocation>
        <location evidence="1">Golgi apparatus membrane</location>
        <topology evidence="1">Peripheral membrane protein</topology>
        <orientation evidence="1">Cytoplasmic side</orientation>
    </subcellularLocation>
</comment>
<feature type="repeat" description="WD" evidence="11">
    <location>
        <begin position="47"/>
        <end position="78"/>
    </location>
</feature>
<evidence type="ECO:0000259" key="15">
    <source>
        <dbReference type="Pfam" id="PF23953"/>
    </source>
</evidence>
<keyword evidence="5 11" id="KW-0853">WD repeat</keyword>
<evidence type="ECO:0000256" key="12">
    <source>
        <dbReference type="SAM" id="MobiDB-lite"/>
    </source>
</evidence>
<dbReference type="CDD" id="cd22948">
    <property type="entry name" value="Coatomer_WDAD_alpha"/>
    <property type="match status" value="1"/>
</dbReference>
<dbReference type="PANTHER" id="PTHR19876:SF1">
    <property type="entry name" value="COATOMER SUBUNIT ALPHA"/>
    <property type="match status" value="1"/>
</dbReference>
<evidence type="ECO:0000256" key="6">
    <source>
        <dbReference type="ARBA" id="ARBA00022737"/>
    </source>
</evidence>
<dbReference type="GO" id="GO:0000139">
    <property type="term" value="C:Golgi membrane"/>
    <property type="evidence" value="ECO:0007669"/>
    <property type="project" value="UniProtKB-SubCell"/>
</dbReference>
<dbReference type="Gene3D" id="2.130.10.10">
    <property type="entry name" value="YVTN repeat-like/Quinoprotein amine dehydrogenase"/>
    <property type="match status" value="2"/>
</dbReference>
<evidence type="ECO:0000256" key="4">
    <source>
        <dbReference type="ARBA" id="ARBA00022490"/>
    </source>
</evidence>
<feature type="region of interest" description="Disordered" evidence="12">
    <location>
        <begin position="1037"/>
        <end position="1057"/>
    </location>
</feature>
<dbReference type="GO" id="GO:0005198">
    <property type="term" value="F:structural molecule activity"/>
    <property type="evidence" value="ECO:0007669"/>
    <property type="project" value="InterPro"/>
</dbReference>
<sequence>MLVSFESKSSRVKGLSFHPKRPWLLASLHSGAIQLLDYRLATVIDTYHEHEGPVRGIAFHPSQPLFVSGGDDAKIKVFHYGLRRCLFTLTGHADYIRTVQFHHELPWIVSASDDQTVRVWNWQNRTCLAVLSGHNHYVMCASFHPAEDLVVSASLDQTIRVWDISGLGGGSANAAQAIAAVTAAGLWGSSANANALAPGRDQGTGFGTGSAPWSALAPQSTGGGMGAPSMSGFGGSSGSTLGSGAYGGGTGGISGVIERLGGGLDVAVKFTLEGHTRGVNWVSFHPSLPLIASGADDRTIKLWRYTESRAWEVDTLRGHVNNVSCVLFHPHLDVLVSNSEDKTIRVWDLSRRSCIAIYRREMDRFWILAVHPRLSAMAAGHDSGCMIFKLHRERPPFTMLENGVLVYVRDRFVRALELDTGREWPVCMARGRQPANDTGSSWPGMSGEGTTGLSALGGSNGISAPGVLFGLSTGNAVLTPPPRSLQYQPLDRALLLQYDADGGFAELYQLPQRIEEPRNVSGDSPDLQVEPRRVPALSSVLLGQGRWLTLEEDALLLRDLSQGSERRIPLPATGIRFMFPATAGLVLFASRDQVHLWDWQRQKLLATLDAPLIRYAVWSEDRTYLALLAKHTLWIVNRQMERLALLHETMRIKSAAWDESGVLVYTTTSHLKYCLPNGDAGIICSLKEPLYLTWVRGPAVAALDRRAQPQTLAIDPTEYTFKLLLWRKQYDRVRQALAESRLPGKSMIGYLQQKGYLDIALWFTEETQTRFVLALSAGYLQTALDMAGQMDDDEAWSSLAEKAMEYGQVQLAELCFQRLRNLERLLFLYVLTGNWEKLERLYDIADAQKDIPAQLQIALVLGDPESRVQTLKKAGLDALASLLSATYEPEDATAGSYVAGVEKLQTPLAPVDATLAQENWPLMPTSESVDAHHASEGVAAGAFDGAARQAASIAPANDLYEASVSQHSSTGYLASDWTAAAGRLGDAMHTGDYTERSNSMTMGDADAHVANEAGFLGFAANAATDAADGWADTLDLELPPDAVTSPSSSQDRHAMAAGDALHPSAALDAAAAAAPAASVTTSSLSHSLADIPVEPGPLTQEIWRAQARVPGEWVIAGEPQRALALLVEQICLADPVVLHPVLRALHAAAWHAVPSPSCASLSLSRIDQTPCVASADETPAPAAFVMIDRLEQQMEHIFGLVTRGAFGEADRLLLSLLWVMPFAIVRSAADDAKLRSLISTCREYRLGMRLMLEQKTCRARGLDSDADRARLMQLSALFTHCNLEPPHLLLALRAAMKLAYELQFDALAVRFAQRVLETEPAPELVAAANKVIALAERRRRSEQRSSTSKQEAVSRVLPLDMYDEQRIFAIDAELLVPIHDRGAVRSCPYCTATYTSATRCVVCQLSSLDASQRTASGLIFWTQGVTSST</sequence>
<dbReference type="Pfam" id="PF06957">
    <property type="entry name" value="COPI_C"/>
    <property type="match status" value="1"/>
</dbReference>
<keyword evidence="8" id="KW-0653">Protein transport</keyword>
<dbReference type="PROSITE" id="PS00678">
    <property type="entry name" value="WD_REPEATS_1"/>
    <property type="match status" value="1"/>
</dbReference>
<feature type="repeat" description="WD" evidence="11">
    <location>
        <begin position="89"/>
        <end position="130"/>
    </location>
</feature>
<dbReference type="GO" id="GO:0006891">
    <property type="term" value="P:intra-Golgi vesicle-mediated transport"/>
    <property type="evidence" value="ECO:0007669"/>
    <property type="project" value="TreeGrafter"/>
</dbReference>
<name>M1VAP0_CYAM1</name>
<accession>M1VAP0</accession>
<dbReference type="InterPro" id="IPR047312">
    <property type="entry name" value="Coatomer_alpha_WD-assoc_reg"/>
</dbReference>
<feature type="domain" description="Coatomer alpha subunit C-terminal" evidence="14">
    <location>
        <begin position="1017"/>
        <end position="1420"/>
    </location>
</feature>
<evidence type="ECO:0000259" key="13">
    <source>
        <dbReference type="Pfam" id="PF04053"/>
    </source>
</evidence>
<dbReference type="PROSITE" id="PS50294">
    <property type="entry name" value="WD_REPEATS_REGION"/>
    <property type="match status" value="5"/>
</dbReference>
<keyword evidence="9" id="KW-0333">Golgi apparatus</keyword>
<dbReference type="Gramene" id="CMD156CT">
    <property type="protein sequence ID" value="CMD156CT"/>
    <property type="gene ID" value="CMD156C"/>
</dbReference>
<evidence type="ECO:0000313" key="16">
    <source>
        <dbReference type="EMBL" id="BAM79217.1"/>
    </source>
</evidence>
<dbReference type="STRING" id="280699.M1VAP0"/>
<dbReference type="SUPFAM" id="SSF50978">
    <property type="entry name" value="WD40 repeat-like"/>
    <property type="match status" value="1"/>
</dbReference>
<dbReference type="eggNOG" id="KOG0292">
    <property type="taxonomic scope" value="Eukaryota"/>
</dbReference>
<dbReference type="InterPro" id="IPR010714">
    <property type="entry name" value="Coatomer_asu_C"/>
</dbReference>
<dbReference type="KEGG" id="cme:CYME_CMD156C"/>
<dbReference type="InterPro" id="IPR006692">
    <property type="entry name" value="Beta-prop_COPA/B_2nd"/>
</dbReference>
<dbReference type="InterPro" id="IPR019775">
    <property type="entry name" value="WD40_repeat_CS"/>
</dbReference>
<evidence type="ECO:0000256" key="9">
    <source>
        <dbReference type="ARBA" id="ARBA00023034"/>
    </source>
</evidence>
<dbReference type="RefSeq" id="XP_005535503.1">
    <property type="nucleotide sequence ID" value="XM_005535446.1"/>
</dbReference>
<dbReference type="SUPFAM" id="SSF50969">
    <property type="entry name" value="YVTN repeat-like/Quinoprotein amine dehydrogenase"/>
    <property type="match status" value="1"/>
</dbReference>
<keyword evidence="10" id="KW-0472">Membrane</keyword>
<dbReference type="Pfam" id="PF00400">
    <property type="entry name" value="WD40"/>
    <property type="match status" value="5"/>
</dbReference>
<feature type="repeat" description="WD" evidence="11">
    <location>
        <begin position="316"/>
        <end position="357"/>
    </location>
</feature>
<dbReference type="GO" id="GO:0006890">
    <property type="term" value="P:retrograde vesicle-mediated transport, Golgi to endoplasmic reticulum"/>
    <property type="evidence" value="ECO:0007669"/>
    <property type="project" value="TreeGrafter"/>
</dbReference>
<keyword evidence="4" id="KW-0963">Cytoplasm</keyword>
<keyword evidence="7" id="KW-0931">ER-Golgi transport</keyword>
<dbReference type="EMBL" id="AP006486">
    <property type="protein sequence ID" value="BAM79217.1"/>
    <property type="molecule type" value="Genomic_DNA"/>
</dbReference>
<organism evidence="16 17">
    <name type="scientific">Cyanidioschyzon merolae (strain NIES-3377 / 10D)</name>
    <name type="common">Unicellular red alga</name>
    <dbReference type="NCBI Taxonomy" id="280699"/>
    <lineage>
        <taxon>Eukaryota</taxon>
        <taxon>Rhodophyta</taxon>
        <taxon>Bangiophyceae</taxon>
        <taxon>Cyanidiales</taxon>
        <taxon>Cyanidiaceae</taxon>
        <taxon>Cyanidioschyzon</taxon>
    </lineage>
</organism>
<evidence type="ECO:0000256" key="8">
    <source>
        <dbReference type="ARBA" id="ARBA00022927"/>
    </source>
</evidence>
<dbReference type="GeneID" id="16992704"/>
<dbReference type="OMA" id="ERYWIMA"/>
<dbReference type="InterPro" id="IPR020472">
    <property type="entry name" value="WD40_PAC1"/>
</dbReference>
<reference evidence="16 17" key="2">
    <citation type="journal article" date="2007" name="BMC Biol.">
        <title>A 100%-complete sequence reveals unusually simple genomic features in the hot-spring red alga Cyanidioschyzon merolae.</title>
        <authorList>
            <person name="Nozaki H."/>
            <person name="Takano H."/>
            <person name="Misumi O."/>
            <person name="Terasawa K."/>
            <person name="Matsuzaki M."/>
            <person name="Maruyama S."/>
            <person name="Nishida K."/>
            <person name="Yagisawa F."/>
            <person name="Yoshida Y."/>
            <person name="Fujiwara T."/>
            <person name="Takio S."/>
            <person name="Tamura K."/>
            <person name="Chung S.J."/>
            <person name="Nakamura S."/>
            <person name="Kuroiwa H."/>
            <person name="Tanaka K."/>
            <person name="Sato N."/>
            <person name="Kuroiwa T."/>
        </authorList>
    </citation>
    <scope>NUCLEOTIDE SEQUENCE [LARGE SCALE GENOMIC DNA]</scope>
    <source>
        <strain evidence="16 17">10D</strain>
    </source>
</reference>
<feature type="domain" description="COPA/B TPR" evidence="15">
    <location>
        <begin position="747"/>
        <end position="892"/>
    </location>
</feature>
<dbReference type="Pfam" id="PF23953">
    <property type="entry name" value="TPR_COPA_B"/>
    <property type="match status" value="1"/>
</dbReference>
<keyword evidence="17" id="KW-1185">Reference proteome</keyword>
<dbReference type="InterPro" id="IPR036322">
    <property type="entry name" value="WD40_repeat_dom_sf"/>
</dbReference>
<dbReference type="Pfam" id="PF04053">
    <property type="entry name" value="B-prop_COPA_B_2nd"/>
    <property type="match status" value="1"/>
</dbReference>
<dbReference type="InterPro" id="IPR011044">
    <property type="entry name" value="Quino_amine_DH_bsu"/>
</dbReference>
<evidence type="ECO:0000256" key="1">
    <source>
        <dbReference type="ARBA" id="ARBA00004255"/>
    </source>
</evidence>
<dbReference type="Proteomes" id="UP000007014">
    <property type="component" value="Chromosome 4"/>
</dbReference>
<dbReference type="CDD" id="cd00200">
    <property type="entry name" value="WD40"/>
    <property type="match status" value="1"/>
</dbReference>
<dbReference type="InterPro" id="IPR015943">
    <property type="entry name" value="WD40/YVTN_repeat-like_dom_sf"/>
</dbReference>
<evidence type="ECO:0000256" key="3">
    <source>
        <dbReference type="ARBA" id="ARBA00022448"/>
    </source>
</evidence>
<keyword evidence="6" id="KW-0677">Repeat</keyword>
<dbReference type="PANTHER" id="PTHR19876">
    <property type="entry name" value="COATOMER"/>
    <property type="match status" value="1"/>
</dbReference>
<evidence type="ECO:0000256" key="5">
    <source>
        <dbReference type="ARBA" id="ARBA00022574"/>
    </source>
</evidence>
<dbReference type="InterPro" id="IPR050844">
    <property type="entry name" value="Coatomer_complex_subunit"/>
</dbReference>
<dbReference type="SMART" id="SM00320">
    <property type="entry name" value="WD40"/>
    <property type="match status" value="6"/>
</dbReference>
<protein>
    <submittedName>
        <fullName evidence="16">Coatomer protein complex, subunit alpha</fullName>
    </submittedName>
</protein>
<dbReference type="GO" id="GO:0006888">
    <property type="term" value="P:endoplasmic reticulum to Golgi vesicle-mediated transport"/>
    <property type="evidence" value="ECO:0007669"/>
    <property type="project" value="TreeGrafter"/>
</dbReference>
<keyword evidence="3" id="KW-0813">Transport</keyword>
<feature type="domain" description="COPA/B second beta-propeller" evidence="13">
    <location>
        <begin position="481"/>
        <end position="704"/>
    </location>
</feature>